<dbReference type="InterPro" id="IPR027417">
    <property type="entry name" value="P-loop_NTPase"/>
</dbReference>
<dbReference type="GO" id="GO:0005047">
    <property type="term" value="F:signal recognition particle binding"/>
    <property type="evidence" value="ECO:0007669"/>
    <property type="project" value="TreeGrafter"/>
</dbReference>
<dbReference type="Pfam" id="PF02881">
    <property type="entry name" value="SRP54_N"/>
    <property type="match status" value="1"/>
</dbReference>
<keyword evidence="5" id="KW-0547">Nucleotide-binding</keyword>
<dbReference type="SMART" id="SM00963">
    <property type="entry name" value="SRP54_N"/>
    <property type="match status" value="1"/>
</dbReference>
<dbReference type="Gene3D" id="3.40.50.300">
    <property type="entry name" value="P-loop containing nucleotide triphosphate hydrolases"/>
    <property type="match status" value="1"/>
</dbReference>
<dbReference type="InterPro" id="IPR004390">
    <property type="entry name" value="SR_rcpt_FtsY"/>
</dbReference>
<dbReference type="SUPFAM" id="SSF47364">
    <property type="entry name" value="Domain of the SRP/SRP receptor G-proteins"/>
    <property type="match status" value="1"/>
</dbReference>
<keyword evidence="8" id="KW-0472">Membrane</keyword>
<dbReference type="SMART" id="SM00962">
    <property type="entry name" value="SRP54"/>
    <property type="match status" value="1"/>
</dbReference>
<evidence type="ECO:0000256" key="4">
    <source>
        <dbReference type="ARBA" id="ARBA00022490"/>
    </source>
</evidence>
<dbReference type="Pfam" id="PF00448">
    <property type="entry name" value="SRP54"/>
    <property type="match status" value="1"/>
</dbReference>
<organism evidence="12 13">
    <name type="scientific">Candidatus Micrarchaeum acidiphilum ARMAN-2</name>
    <dbReference type="NCBI Taxonomy" id="425595"/>
    <lineage>
        <taxon>Archaea</taxon>
        <taxon>Candidatus Micrarchaeota</taxon>
        <taxon>Candidatus Micrarchaeia</taxon>
        <taxon>Candidatus Micrarchaeales</taxon>
        <taxon>Candidatus Micrarchaeaceae</taxon>
        <taxon>Candidatus Micrarchaeum</taxon>
    </lineage>
</organism>
<dbReference type="CDD" id="cd17874">
    <property type="entry name" value="FtsY"/>
    <property type="match status" value="1"/>
</dbReference>
<keyword evidence="7" id="KW-0342">GTP-binding</keyword>
<evidence type="ECO:0000256" key="6">
    <source>
        <dbReference type="ARBA" id="ARBA00022801"/>
    </source>
</evidence>
<dbReference type="GO" id="GO:0003924">
    <property type="term" value="F:GTPase activity"/>
    <property type="evidence" value="ECO:0007669"/>
    <property type="project" value="TreeGrafter"/>
</dbReference>
<gene>
    <name evidence="12" type="ORF">UNLARM2_0915</name>
</gene>
<protein>
    <submittedName>
        <fullName evidence="12">Signal recognition particle-docking protein FtsY</fullName>
    </submittedName>
</protein>
<evidence type="ECO:0000256" key="9">
    <source>
        <dbReference type="ARBA" id="ARBA00023170"/>
    </source>
</evidence>
<dbReference type="NCBIfam" id="TIGR00064">
    <property type="entry name" value="ftsY"/>
    <property type="match status" value="1"/>
</dbReference>
<feature type="compositionally biased region" description="Low complexity" evidence="10">
    <location>
        <begin position="25"/>
        <end position="37"/>
    </location>
</feature>
<keyword evidence="4" id="KW-0963">Cytoplasm</keyword>
<dbReference type="Proteomes" id="UP000332487">
    <property type="component" value="Unassembled WGS sequence"/>
</dbReference>
<dbReference type="AlphaFoldDB" id="C7DIM7"/>
<feature type="region of interest" description="Disordered" evidence="10">
    <location>
        <begin position="1"/>
        <end position="67"/>
    </location>
</feature>
<evidence type="ECO:0000256" key="7">
    <source>
        <dbReference type="ARBA" id="ARBA00023134"/>
    </source>
</evidence>
<evidence type="ECO:0000313" key="13">
    <source>
        <dbReference type="Proteomes" id="UP000332487"/>
    </source>
</evidence>
<dbReference type="InterPro" id="IPR000897">
    <property type="entry name" value="SRP54_GTPase_dom"/>
</dbReference>
<keyword evidence="3" id="KW-1003">Cell membrane</keyword>
<sequence>MFDELKKKLSGIIHNFTEKEESEEPSQQQPQTAPQETQKYEVPQLQPKEQNLEEKPKEMMPPPKQKNDEVNLSIQTKIKGVFLKSIKLSDSDIENFTEELKISMLQSDVSYKTTEEFISKLSQSMRESKYDSKNIGSQLKRDVKGALLEVLKINNSGIDVFDYVLKRAEEGSIPVKILFLGPNGTGKTTTIAKVAYKLKKMNIPTVISASDTFRAAAIEQTEYHAKAVGAEVIKSGYGADPASVAFDAINYARSHGMPAVLIDTAGRQETNKNLLSEMQKIVRVVQPDITLFVGESTAGSIIAEQIKELSKAIKIDGIILTKIDCDAKGGSVISIADTTGIPVLLLGSGESYEALSKYSNDFIIDSLLNN</sequence>
<evidence type="ECO:0000256" key="10">
    <source>
        <dbReference type="SAM" id="MobiDB-lite"/>
    </source>
</evidence>
<dbReference type="GO" id="GO:0005886">
    <property type="term" value="C:plasma membrane"/>
    <property type="evidence" value="ECO:0007669"/>
    <property type="project" value="UniProtKB-SubCell"/>
</dbReference>
<dbReference type="InterPro" id="IPR003593">
    <property type="entry name" value="AAA+_ATPase"/>
</dbReference>
<dbReference type="InterPro" id="IPR036225">
    <property type="entry name" value="SRP/SRP_N"/>
</dbReference>
<dbReference type="GO" id="GO:0005737">
    <property type="term" value="C:cytoplasm"/>
    <property type="evidence" value="ECO:0007669"/>
    <property type="project" value="UniProtKB-ARBA"/>
</dbReference>
<evidence type="ECO:0000313" key="12">
    <source>
        <dbReference type="EMBL" id="EET89801.1"/>
    </source>
</evidence>
<dbReference type="PANTHER" id="PTHR43134">
    <property type="entry name" value="SIGNAL RECOGNITION PARTICLE RECEPTOR SUBUNIT ALPHA"/>
    <property type="match status" value="1"/>
</dbReference>
<evidence type="ECO:0000259" key="11">
    <source>
        <dbReference type="PROSITE" id="PS00300"/>
    </source>
</evidence>
<dbReference type="InterPro" id="IPR013822">
    <property type="entry name" value="Signal_recog_particl_SRP54_hlx"/>
</dbReference>
<evidence type="ECO:0000256" key="2">
    <source>
        <dbReference type="ARBA" id="ARBA00008531"/>
    </source>
</evidence>
<proteinExistence type="inferred from homology"/>
<reference evidence="12 13" key="2">
    <citation type="journal article" date="2010" name="Proc. Natl. Acad. Sci. U.S.A.">
        <title>Enigmatic, ultrasmall, uncultivated Archaea.</title>
        <authorList>
            <person name="Baker B.J."/>
            <person name="Comolli L.R."/>
            <person name="Dick G.J."/>
            <person name="Hauser L.J."/>
            <person name="Hyatt D."/>
            <person name="Dill B.D."/>
            <person name="Land M.L."/>
            <person name="Verberkmoes N.C."/>
            <person name="Hettich R.L."/>
            <person name="Banfield J.F."/>
        </authorList>
    </citation>
    <scope>NUCLEOTIDE SEQUENCE [LARGE SCALE GENOMIC DNA]</scope>
    <source>
        <strain evidence="12">ARMAN-2</strain>
    </source>
</reference>
<dbReference type="InterPro" id="IPR042101">
    <property type="entry name" value="SRP54_N_sf"/>
</dbReference>
<comment type="subcellular location">
    <subcellularLocation>
        <location evidence="1">Cell membrane</location>
        <topology evidence="1">Peripheral membrane protein</topology>
        <orientation evidence="1">Cytoplasmic side</orientation>
    </subcellularLocation>
</comment>
<name>C7DIM7_MICA2</name>
<dbReference type="SMART" id="SM00382">
    <property type="entry name" value="AAA"/>
    <property type="match status" value="1"/>
</dbReference>
<keyword evidence="9" id="KW-0675">Receptor</keyword>
<dbReference type="SUPFAM" id="SSF52540">
    <property type="entry name" value="P-loop containing nucleoside triphosphate hydrolases"/>
    <property type="match status" value="1"/>
</dbReference>
<feature type="domain" description="SRP54-type proteins GTP-binding" evidence="11">
    <location>
        <begin position="342"/>
        <end position="355"/>
    </location>
</feature>
<evidence type="ECO:0000256" key="3">
    <source>
        <dbReference type="ARBA" id="ARBA00022475"/>
    </source>
</evidence>
<comment type="similarity">
    <text evidence="2">Belongs to the GTP-binding SRP family.</text>
</comment>
<dbReference type="EMBL" id="GG697241">
    <property type="protein sequence ID" value="EET89801.1"/>
    <property type="molecule type" value="Genomic_DNA"/>
</dbReference>
<dbReference type="PROSITE" id="PS00300">
    <property type="entry name" value="SRP54"/>
    <property type="match status" value="1"/>
</dbReference>
<dbReference type="PANTHER" id="PTHR43134:SF1">
    <property type="entry name" value="SIGNAL RECOGNITION PARTICLE RECEPTOR SUBUNIT ALPHA"/>
    <property type="match status" value="1"/>
</dbReference>
<evidence type="ECO:0000256" key="1">
    <source>
        <dbReference type="ARBA" id="ARBA00004413"/>
    </source>
</evidence>
<evidence type="ECO:0000256" key="5">
    <source>
        <dbReference type="ARBA" id="ARBA00022741"/>
    </source>
</evidence>
<reference evidence="12 13" key="1">
    <citation type="journal article" date="2009" name="Genome Biol.">
        <title>Community-wide analysis of microbial genome sequence signatures.</title>
        <authorList>
            <person name="Dick G.J."/>
            <person name="Andersson A.F."/>
            <person name="Baker B.J."/>
            <person name="Simmons S.L."/>
            <person name="Thomas B.C."/>
            <person name="Yelton A.P."/>
            <person name="Banfield J.F."/>
        </authorList>
    </citation>
    <scope>NUCLEOTIDE SEQUENCE [LARGE SCALE GENOMIC DNA]</scope>
    <source>
        <strain evidence="12">ARMAN-2</strain>
    </source>
</reference>
<evidence type="ECO:0000256" key="8">
    <source>
        <dbReference type="ARBA" id="ARBA00023136"/>
    </source>
</evidence>
<keyword evidence="13" id="KW-1185">Reference proteome</keyword>
<keyword evidence="6" id="KW-0378">Hydrolase</keyword>
<dbReference type="GO" id="GO:0006614">
    <property type="term" value="P:SRP-dependent cotranslational protein targeting to membrane"/>
    <property type="evidence" value="ECO:0007669"/>
    <property type="project" value="InterPro"/>
</dbReference>
<accession>C7DIM7</accession>
<dbReference type="GO" id="GO:0005525">
    <property type="term" value="F:GTP binding"/>
    <property type="evidence" value="ECO:0007669"/>
    <property type="project" value="UniProtKB-KW"/>
</dbReference>
<dbReference type="Gene3D" id="1.20.120.140">
    <property type="entry name" value="Signal recognition particle SRP54, nucleotide-binding domain"/>
    <property type="match status" value="1"/>
</dbReference>